<evidence type="ECO:0000256" key="5">
    <source>
        <dbReference type="ARBA" id="ARBA00022989"/>
    </source>
</evidence>
<keyword evidence="6 7" id="KW-0472">Membrane</keyword>
<dbReference type="InterPro" id="IPR010290">
    <property type="entry name" value="TM_effector"/>
</dbReference>
<evidence type="ECO:0000313" key="9">
    <source>
        <dbReference type="Proteomes" id="UP000800981"/>
    </source>
</evidence>
<protein>
    <submittedName>
        <fullName evidence="8">MFS transporter</fullName>
    </submittedName>
</protein>
<dbReference type="InterPro" id="IPR036259">
    <property type="entry name" value="MFS_trans_sf"/>
</dbReference>
<evidence type="ECO:0000256" key="1">
    <source>
        <dbReference type="ARBA" id="ARBA00004429"/>
    </source>
</evidence>
<dbReference type="CDD" id="cd06173">
    <property type="entry name" value="MFS_MefA_like"/>
    <property type="match status" value="1"/>
</dbReference>
<evidence type="ECO:0000256" key="6">
    <source>
        <dbReference type="ARBA" id="ARBA00023136"/>
    </source>
</evidence>
<evidence type="ECO:0000256" key="3">
    <source>
        <dbReference type="ARBA" id="ARBA00022475"/>
    </source>
</evidence>
<feature type="transmembrane region" description="Helical" evidence="7">
    <location>
        <begin position="322"/>
        <end position="343"/>
    </location>
</feature>
<keyword evidence="4 7" id="KW-0812">Transmembrane</keyword>
<organism evidence="8 9">
    <name type="scientific">Motilibacter deserti</name>
    <dbReference type="NCBI Taxonomy" id="2714956"/>
    <lineage>
        <taxon>Bacteria</taxon>
        <taxon>Bacillati</taxon>
        <taxon>Actinomycetota</taxon>
        <taxon>Actinomycetes</taxon>
        <taxon>Motilibacterales</taxon>
        <taxon>Motilibacteraceae</taxon>
        <taxon>Motilibacter</taxon>
    </lineage>
</organism>
<feature type="transmembrane region" description="Helical" evidence="7">
    <location>
        <begin position="49"/>
        <end position="70"/>
    </location>
</feature>
<name>A0ABX0GZ74_9ACTN</name>
<dbReference type="EMBL" id="JAANNP010000012">
    <property type="protein sequence ID" value="NHC14894.1"/>
    <property type="molecule type" value="Genomic_DNA"/>
</dbReference>
<dbReference type="Proteomes" id="UP000800981">
    <property type="component" value="Unassembled WGS sequence"/>
</dbReference>
<feature type="transmembrane region" description="Helical" evidence="7">
    <location>
        <begin position="21"/>
        <end position="43"/>
    </location>
</feature>
<dbReference type="PANTHER" id="PTHR23513">
    <property type="entry name" value="INTEGRAL MEMBRANE EFFLUX PROTEIN-RELATED"/>
    <property type="match status" value="1"/>
</dbReference>
<feature type="transmembrane region" description="Helical" evidence="7">
    <location>
        <begin position="363"/>
        <end position="383"/>
    </location>
</feature>
<evidence type="ECO:0000256" key="4">
    <source>
        <dbReference type="ARBA" id="ARBA00022692"/>
    </source>
</evidence>
<dbReference type="Pfam" id="PF05977">
    <property type="entry name" value="MFS_3"/>
    <property type="match status" value="1"/>
</dbReference>
<keyword evidence="3" id="KW-1003">Cell membrane</keyword>
<reference evidence="8 9" key="1">
    <citation type="submission" date="2020-03" db="EMBL/GenBank/DDBJ databases">
        <title>Two novel Motilibacter sp.</title>
        <authorList>
            <person name="Liu S."/>
        </authorList>
    </citation>
    <scope>NUCLEOTIDE SEQUENCE [LARGE SCALE GENOMIC DNA]</scope>
    <source>
        <strain evidence="8 9">E257</strain>
    </source>
</reference>
<evidence type="ECO:0000256" key="7">
    <source>
        <dbReference type="SAM" id="Phobius"/>
    </source>
</evidence>
<dbReference type="RefSeq" id="WP_166282850.1">
    <property type="nucleotide sequence ID" value="NZ_JAANNP010000012.1"/>
</dbReference>
<accession>A0ABX0GZ74</accession>
<keyword evidence="2" id="KW-0813">Transport</keyword>
<gene>
    <name evidence="8" type="ORF">G9H71_13985</name>
</gene>
<feature type="transmembrane region" description="Helical" evidence="7">
    <location>
        <begin position="144"/>
        <end position="171"/>
    </location>
</feature>
<feature type="transmembrane region" description="Helical" evidence="7">
    <location>
        <begin position="389"/>
        <end position="409"/>
    </location>
</feature>
<keyword evidence="5 7" id="KW-1133">Transmembrane helix</keyword>
<feature type="transmembrane region" description="Helical" evidence="7">
    <location>
        <begin position="288"/>
        <end position="310"/>
    </location>
</feature>
<dbReference type="PANTHER" id="PTHR23513:SF9">
    <property type="entry name" value="ENTEROBACTIN EXPORTER ENTS"/>
    <property type="match status" value="1"/>
</dbReference>
<feature type="transmembrane region" description="Helical" evidence="7">
    <location>
        <begin position="228"/>
        <end position="252"/>
    </location>
</feature>
<comment type="caution">
    <text evidence="8">The sequence shown here is derived from an EMBL/GenBank/DDBJ whole genome shotgun (WGS) entry which is preliminary data.</text>
</comment>
<keyword evidence="9" id="KW-1185">Reference proteome</keyword>
<comment type="subcellular location">
    <subcellularLocation>
        <location evidence="1">Cell inner membrane</location>
        <topology evidence="1">Multi-pass membrane protein</topology>
    </subcellularLocation>
</comment>
<feature type="transmembrane region" description="Helical" evidence="7">
    <location>
        <begin position="258"/>
        <end position="276"/>
    </location>
</feature>
<evidence type="ECO:0000313" key="8">
    <source>
        <dbReference type="EMBL" id="NHC14894.1"/>
    </source>
</evidence>
<dbReference type="SUPFAM" id="SSF103473">
    <property type="entry name" value="MFS general substrate transporter"/>
    <property type="match status" value="1"/>
</dbReference>
<dbReference type="Gene3D" id="1.20.1250.20">
    <property type="entry name" value="MFS general substrate transporter like domains"/>
    <property type="match status" value="1"/>
</dbReference>
<proteinExistence type="predicted"/>
<feature type="transmembrane region" description="Helical" evidence="7">
    <location>
        <begin position="82"/>
        <end position="103"/>
    </location>
</feature>
<evidence type="ECO:0000256" key="2">
    <source>
        <dbReference type="ARBA" id="ARBA00022448"/>
    </source>
</evidence>
<sequence length="423" mass="42195">MPRLLLDLTPLRESPAFRRLWVGNSLSGAGAQLTAVAVGLQVYDETGSTFSVGLVGAFALVPLVTMGLYGGAIADTHDRRRVVLVTGLGMLAVAAAFALQAALSVGSVWLLYALVAVQQGCYAVSSAARASIVPRLLPATSLPAANALSSLSMGFALTVGPLLAGVLVGAAGYATTYAVEVALLAVALVGVAALPPLRPEGDVVRAGLSSVLDGLRFLRGRPNLRMTFLVDLSAMVLALPRVLFPAIAAAVLGGGPGTVGVLTAAIAVGTMAAGLLSGPLGGVRRQGLAVLASVAGWGCAVAAFGLVVMAAPGSGEGSAHWLLWPAAACLAVAGACDAVSAVFRSTILQAATPDVLRGRLQGVFLVVVAGGPRLGDMVLGSLASWTTDSAAAVIGGAACVTAVVLLAAAQPGFARYDARHPVP</sequence>